<dbReference type="OMA" id="LLMFMSC"/>
<dbReference type="EMBL" id="CAQQ02059706">
    <property type="status" value="NOT_ANNOTATED_CDS"/>
    <property type="molecule type" value="Genomic_DNA"/>
</dbReference>
<comment type="similarity">
    <text evidence="2 11">Belongs to the sodium:solute symporter (SSF) (TC 2.A.21) family.</text>
</comment>
<evidence type="ECO:0000313" key="14">
    <source>
        <dbReference type="Proteomes" id="UP000015102"/>
    </source>
</evidence>
<evidence type="ECO:0000256" key="2">
    <source>
        <dbReference type="ARBA" id="ARBA00006434"/>
    </source>
</evidence>
<keyword evidence="7" id="KW-0915">Sodium</keyword>
<organism evidence="13 14">
    <name type="scientific">Megaselia scalaris</name>
    <name type="common">Humpbacked fly</name>
    <name type="synonym">Phora scalaris</name>
    <dbReference type="NCBI Taxonomy" id="36166"/>
    <lineage>
        <taxon>Eukaryota</taxon>
        <taxon>Metazoa</taxon>
        <taxon>Ecdysozoa</taxon>
        <taxon>Arthropoda</taxon>
        <taxon>Hexapoda</taxon>
        <taxon>Insecta</taxon>
        <taxon>Pterygota</taxon>
        <taxon>Neoptera</taxon>
        <taxon>Endopterygota</taxon>
        <taxon>Diptera</taxon>
        <taxon>Brachycera</taxon>
        <taxon>Muscomorpha</taxon>
        <taxon>Platypezoidea</taxon>
        <taxon>Phoridae</taxon>
        <taxon>Megaseliini</taxon>
        <taxon>Megaselia</taxon>
    </lineage>
</organism>
<keyword evidence="8" id="KW-0406">Ion transport</keyword>
<feature type="transmembrane region" description="Helical" evidence="12">
    <location>
        <begin position="287"/>
        <end position="312"/>
    </location>
</feature>
<evidence type="ECO:0000256" key="4">
    <source>
        <dbReference type="ARBA" id="ARBA00022475"/>
    </source>
</evidence>
<proteinExistence type="inferred from homology"/>
<dbReference type="STRING" id="36166.T1GDF5"/>
<dbReference type="Proteomes" id="UP000015102">
    <property type="component" value="Unassembled WGS sequence"/>
</dbReference>
<dbReference type="NCBIfam" id="TIGR00813">
    <property type="entry name" value="sss"/>
    <property type="match status" value="1"/>
</dbReference>
<keyword evidence="6 12" id="KW-1133">Transmembrane helix</keyword>
<evidence type="ECO:0000256" key="10">
    <source>
        <dbReference type="ARBA" id="ARBA00023201"/>
    </source>
</evidence>
<dbReference type="HOGENOM" id="CLU_018808_11_1_1"/>
<keyword evidence="4" id="KW-1003">Cell membrane</keyword>
<keyword evidence="3" id="KW-0813">Transport</keyword>
<evidence type="ECO:0000256" key="12">
    <source>
        <dbReference type="SAM" id="Phobius"/>
    </source>
</evidence>
<dbReference type="InterPro" id="IPR038377">
    <property type="entry name" value="Na/Glc_symporter_sf"/>
</dbReference>
<evidence type="ECO:0000256" key="3">
    <source>
        <dbReference type="ARBA" id="ARBA00022448"/>
    </source>
</evidence>
<keyword evidence="9 12" id="KW-0472">Membrane</keyword>
<comment type="subcellular location">
    <subcellularLocation>
        <location evidence="1">Cell membrane</location>
        <topology evidence="1">Multi-pass membrane protein</topology>
    </subcellularLocation>
</comment>
<evidence type="ECO:0000256" key="1">
    <source>
        <dbReference type="ARBA" id="ARBA00004651"/>
    </source>
</evidence>
<evidence type="ECO:0000256" key="5">
    <source>
        <dbReference type="ARBA" id="ARBA00022692"/>
    </source>
</evidence>
<dbReference type="Pfam" id="PF00474">
    <property type="entry name" value="SSF"/>
    <property type="match status" value="1"/>
</dbReference>
<feature type="transmembrane region" description="Helical" evidence="12">
    <location>
        <begin position="227"/>
        <end position="249"/>
    </location>
</feature>
<dbReference type="EMBL" id="CAQQ02059707">
    <property type="status" value="NOT_ANNOTATED_CDS"/>
    <property type="molecule type" value="Genomic_DNA"/>
</dbReference>
<keyword evidence="14" id="KW-1185">Reference proteome</keyword>
<feature type="transmembrane region" description="Helical" evidence="12">
    <location>
        <begin position="20"/>
        <end position="39"/>
    </location>
</feature>
<dbReference type="InterPro" id="IPR051163">
    <property type="entry name" value="Sodium:Solute_Symporter_SSF"/>
</dbReference>
<evidence type="ECO:0000256" key="9">
    <source>
        <dbReference type="ARBA" id="ARBA00023136"/>
    </source>
</evidence>
<evidence type="ECO:0000256" key="8">
    <source>
        <dbReference type="ARBA" id="ARBA00023065"/>
    </source>
</evidence>
<feature type="transmembrane region" description="Helical" evidence="12">
    <location>
        <begin position="126"/>
        <end position="149"/>
    </location>
</feature>
<feature type="transmembrane region" description="Helical" evidence="12">
    <location>
        <begin position="255"/>
        <end position="280"/>
    </location>
</feature>
<dbReference type="EnsemblMetazoa" id="MESCA001341-RA">
    <property type="protein sequence ID" value="MESCA001341-PA"/>
    <property type="gene ID" value="MESCA001341"/>
</dbReference>
<dbReference type="InterPro" id="IPR001734">
    <property type="entry name" value="Na/solute_symporter"/>
</dbReference>
<dbReference type="GO" id="GO:0005886">
    <property type="term" value="C:plasma membrane"/>
    <property type="evidence" value="ECO:0007669"/>
    <property type="project" value="UniProtKB-SubCell"/>
</dbReference>
<accession>T1GDF5</accession>
<evidence type="ECO:0000256" key="6">
    <source>
        <dbReference type="ARBA" id="ARBA00022989"/>
    </source>
</evidence>
<feature type="transmembrane region" description="Helical" evidence="12">
    <location>
        <begin position="87"/>
        <end position="106"/>
    </location>
</feature>
<dbReference type="AlphaFoldDB" id="T1GDF5"/>
<dbReference type="Gene3D" id="1.20.1730.10">
    <property type="entry name" value="Sodium/glucose cotransporter"/>
    <property type="match status" value="1"/>
</dbReference>
<evidence type="ECO:0000256" key="7">
    <source>
        <dbReference type="ARBA" id="ARBA00023053"/>
    </source>
</evidence>
<reference evidence="14" key="1">
    <citation type="submission" date="2013-02" db="EMBL/GenBank/DDBJ databases">
        <authorList>
            <person name="Hughes D."/>
        </authorList>
    </citation>
    <scope>NUCLEOTIDE SEQUENCE</scope>
    <source>
        <strain>Durham</strain>
        <strain evidence="14">NC isolate 2 -- Noor lab</strain>
    </source>
</reference>
<name>T1GDF5_MEGSC</name>
<feature type="transmembrane region" description="Helical" evidence="12">
    <location>
        <begin position="45"/>
        <end position="66"/>
    </location>
</feature>
<keyword evidence="10" id="KW-0739">Sodium transport</keyword>
<reference evidence="13" key="2">
    <citation type="submission" date="2015-06" db="UniProtKB">
        <authorList>
            <consortium name="EnsemblMetazoa"/>
        </authorList>
    </citation>
    <scope>IDENTIFICATION</scope>
</reference>
<evidence type="ECO:0000256" key="11">
    <source>
        <dbReference type="RuleBase" id="RU362091"/>
    </source>
</evidence>
<keyword evidence="5 12" id="KW-0812">Transmembrane</keyword>
<protein>
    <submittedName>
        <fullName evidence="13">Uncharacterized protein</fullName>
    </submittedName>
</protein>
<dbReference type="PANTHER" id="PTHR42985:SF46">
    <property type="entry name" value="FI02923P-RELATED"/>
    <property type="match status" value="1"/>
</dbReference>
<dbReference type="GO" id="GO:0006814">
    <property type="term" value="P:sodium ion transport"/>
    <property type="evidence" value="ECO:0007669"/>
    <property type="project" value="UniProtKB-KW"/>
</dbReference>
<dbReference type="PROSITE" id="PS50283">
    <property type="entry name" value="NA_SOLUT_SYMP_3"/>
    <property type="match status" value="1"/>
</dbReference>
<sequence>MYSIPRKQITGINIHKINVIVCSICVIYTMFGGIKAVVWTDVVQGFIMLASVVVVASFGIYKVGGFQQSSYTRQINNKHKLRFNNKINSWNCLISGLFLATSHIGFSQSCVQRLVSLPSIEQAQKSIYYFGFGLAVVVGFCNFTGLIMFANYVDCDPVRAGVVQKQDQMLPFFVQQTVGNIVGMSGFFISSVFSASLSTLSANLNSLSGIIYFDYIKRNVKHTEEKANFIMKIIVCLTGIYCIFGGLVVERFHSLIEVCVTWTGVAFGCLFGVFMMGFFVPKVHSKATFIAIVTSLIITIGIIVTGKIYMYLINYKYYPLPTSVEKCDALNINATMILLENIPKADPFDIWKMSFVWYSVVGSLLVWIIGIPLSYLMAPNKDEISNINLYAPIVKRILMK</sequence>
<evidence type="ECO:0000313" key="13">
    <source>
        <dbReference type="EnsemblMetazoa" id="MESCA001341-PA"/>
    </source>
</evidence>
<dbReference type="GO" id="GO:0015293">
    <property type="term" value="F:symporter activity"/>
    <property type="evidence" value="ECO:0007669"/>
    <property type="project" value="TreeGrafter"/>
</dbReference>
<dbReference type="PANTHER" id="PTHR42985">
    <property type="entry name" value="SODIUM-COUPLED MONOCARBOXYLATE TRANSPORTER"/>
    <property type="match status" value="1"/>
</dbReference>
<feature type="transmembrane region" description="Helical" evidence="12">
    <location>
        <begin position="355"/>
        <end position="378"/>
    </location>
</feature>